<dbReference type="SMART" id="SM00028">
    <property type="entry name" value="TPR"/>
    <property type="match status" value="3"/>
</dbReference>
<dbReference type="PANTHER" id="PTHR44809:SF1">
    <property type="entry name" value="PROTEIN O-MANNOSYL-TRANSFERASE TMTC1"/>
    <property type="match status" value="1"/>
</dbReference>
<feature type="repeat" description="TPR" evidence="1">
    <location>
        <begin position="395"/>
        <end position="428"/>
    </location>
</feature>
<feature type="repeat" description="TPR" evidence="1">
    <location>
        <begin position="429"/>
        <end position="462"/>
    </location>
</feature>
<evidence type="ECO:0000256" key="1">
    <source>
        <dbReference type="PROSITE-ProRule" id="PRU00339"/>
    </source>
</evidence>
<dbReference type="InterPro" id="IPR016181">
    <property type="entry name" value="Acyl_CoA_acyltransferase"/>
</dbReference>
<proteinExistence type="predicted"/>
<dbReference type="RefSeq" id="WP_065730924.1">
    <property type="nucleotide sequence ID" value="NZ_CP016428.1"/>
</dbReference>
<dbReference type="InterPro" id="IPR011990">
    <property type="entry name" value="TPR-like_helical_dom_sf"/>
</dbReference>
<dbReference type="PROSITE" id="PS50005">
    <property type="entry name" value="TPR"/>
    <property type="match status" value="2"/>
</dbReference>
<dbReference type="SUPFAM" id="SSF55729">
    <property type="entry name" value="Acyl-CoA N-acyltransferases (Nat)"/>
    <property type="match status" value="1"/>
</dbReference>
<dbReference type="KEGG" id="bic:LMTR13_30050"/>
<keyword evidence="4" id="KW-1185">Reference proteome</keyword>
<dbReference type="Gene3D" id="1.25.40.10">
    <property type="entry name" value="Tetratricopeptide repeat domain"/>
    <property type="match status" value="1"/>
</dbReference>
<evidence type="ECO:0000313" key="4">
    <source>
        <dbReference type="Proteomes" id="UP000092839"/>
    </source>
</evidence>
<dbReference type="STRING" id="1274631.LMTR13_30050"/>
<dbReference type="EMBL" id="CP016428">
    <property type="protein sequence ID" value="ANW03754.1"/>
    <property type="molecule type" value="Genomic_DNA"/>
</dbReference>
<name>A0A1B1ULU0_9BRAD</name>
<reference evidence="3 4" key="1">
    <citation type="submission" date="2016-07" db="EMBL/GenBank/DDBJ databases">
        <title>Complete genome sequence of Bradyrhizobium icense LMTR 13T, a potential inoculant strain isolated from lima bean (Phaseolus lunatus) in Peru.</title>
        <authorList>
            <person name="Ormeno-Orrillo E."/>
            <person name="Duran D."/>
            <person name="Rogel M.A."/>
            <person name="Rey L."/>
            <person name="Imperial J."/>
            <person name="Ruiz-Argueso T."/>
            <person name="Martinez-Romero E."/>
        </authorList>
    </citation>
    <scope>NUCLEOTIDE SEQUENCE [LARGE SCALE GENOMIC DNA]</scope>
    <source>
        <strain evidence="3 4">LMTR 13</strain>
    </source>
</reference>
<dbReference type="Pfam" id="PF13432">
    <property type="entry name" value="TPR_16"/>
    <property type="match status" value="1"/>
</dbReference>
<sequence length="520" mass="58958">MHIDIIEDLPSLAKLEDNWNAVYDEDPEAQIFLSWKWLHGWLSCISGPWFILAAKAGEAADLPYVAFFPLRLQTTIENSDVIHDIRMAGNFGADYTGIVCKPEVENKVIPALARYVRHMNWARLNLDNLRMSDRRVRLLLAYFPKASFRYKEANAVNKVDGIDNSLCPYVTLPGDWNAYLETLSPNTRQKIRRLLKQVDAPGEYRISVSTPETFEQDLKTLLRFWETKWRHRKGDRTDSLVRSNGAMLTRSFQSGLVYLPTFWHGERAVAALATLVDPRKRTFSFYMTGRDETFEGPPAGVILHAFSIRHAIANGFCEYDFLRGNESYKYSYGCAERKIRSTILATRDGKNLRAGIDPRSIPDVLQKATELHKTGKTADAEVGYRRILDVRPKHADALHRLGQLLAAKADFAAAKRLFRTLTTVRPDAAKAWQCLGQVCESLGQHEEALRQHLEFVRLQPDSPEGFVAVARCMVKLGRMAEINAALLAAIEPASGPSVRKWRDWRSIPDRQAGRENSISA</sequence>
<dbReference type="InterPro" id="IPR052943">
    <property type="entry name" value="TMTC_O-mannosyl-trnsfr"/>
</dbReference>
<dbReference type="InterPro" id="IPR038740">
    <property type="entry name" value="BioF2-like_GNAT_dom"/>
</dbReference>
<dbReference type="InterPro" id="IPR019734">
    <property type="entry name" value="TPR_rpt"/>
</dbReference>
<organism evidence="3 4">
    <name type="scientific">Bradyrhizobium icense</name>
    <dbReference type="NCBI Taxonomy" id="1274631"/>
    <lineage>
        <taxon>Bacteria</taxon>
        <taxon>Pseudomonadati</taxon>
        <taxon>Pseudomonadota</taxon>
        <taxon>Alphaproteobacteria</taxon>
        <taxon>Hyphomicrobiales</taxon>
        <taxon>Nitrobacteraceae</taxon>
        <taxon>Bradyrhizobium</taxon>
    </lineage>
</organism>
<evidence type="ECO:0000259" key="2">
    <source>
        <dbReference type="Pfam" id="PF13480"/>
    </source>
</evidence>
<evidence type="ECO:0000313" key="3">
    <source>
        <dbReference type="EMBL" id="ANW03754.1"/>
    </source>
</evidence>
<keyword evidence="1" id="KW-0802">TPR repeat</keyword>
<dbReference type="SUPFAM" id="SSF48452">
    <property type="entry name" value="TPR-like"/>
    <property type="match status" value="1"/>
</dbReference>
<feature type="domain" description="BioF2-like acetyltransferase" evidence="2">
    <location>
        <begin position="186"/>
        <end position="329"/>
    </location>
</feature>
<accession>A0A1B1ULU0</accession>
<dbReference type="Gene3D" id="3.40.630.30">
    <property type="match status" value="1"/>
</dbReference>
<dbReference type="Proteomes" id="UP000092839">
    <property type="component" value="Chromosome"/>
</dbReference>
<dbReference type="PANTHER" id="PTHR44809">
    <property type="match status" value="1"/>
</dbReference>
<dbReference type="AlphaFoldDB" id="A0A1B1ULU0"/>
<gene>
    <name evidence="3" type="ORF">LMTR13_30050</name>
</gene>
<protein>
    <recommendedName>
        <fullName evidence="2">BioF2-like acetyltransferase domain-containing protein</fullName>
    </recommendedName>
</protein>
<dbReference type="OrthoDB" id="9808976at2"/>
<dbReference type="Pfam" id="PF13480">
    <property type="entry name" value="Acetyltransf_6"/>
    <property type="match status" value="1"/>
</dbReference>